<sequence>MPSRQVIRGKAEEPSYVRSAVGAIASPSNRSVMTAVVLFAAGVAFLHSSWSEILIPL</sequence>
<accession>A0A8E2ERI2</accession>
<keyword evidence="2" id="KW-1185">Reference proteome</keyword>
<dbReference type="GO" id="GO:0030150">
    <property type="term" value="P:protein import into mitochondrial matrix"/>
    <property type="evidence" value="ECO:0007669"/>
    <property type="project" value="InterPro"/>
</dbReference>
<proteinExistence type="predicted"/>
<name>A0A8E2ERI2_9PEZI</name>
<gene>
    <name evidence="1" type="ORF">AOQ84DRAFT_357107</name>
</gene>
<dbReference type="EMBL" id="KV750831">
    <property type="protein sequence ID" value="OCL03013.1"/>
    <property type="molecule type" value="Genomic_DNA"/>
</dbReference>
<protein>
    <recommendedName>
        <fullName evidence="3">TOM core complex subunit Tom6</fullName>
    </recommendedName>
</protein>
<dbReference type="AlphaFoldDB" id="A0A8E2ERI2"/>
<evidence type="ECO:0008006" key="3">
    <source>
        <dbReference type="Google" id="ProtNLM"/>
    </source>
</evidence>
<evidence type="ECO:0000313" key="2">
    <source>
        <dbReference type="Proteomes" id="UP000250140"/>
    </source>
</evidence>
<dbReference type="GO" id="GO:0005742">
    <property type="term" value="C:mitochondrial outer membrane translocase complex"/>
    <property type="evidence" value="ECO:0007669"/>
    <property type="project" value="InterPro"/>
</dbReference>
<reference evidence="1 2" key="1">
    <citation type="journal article" date="2016" name="Nat. Commun.">
        <title>Ectomycorrhizal ecology is imprinted in the genome of the dominant symbiotic fungus Cenococcum geophilum.</title>
        <authorList>
            <consortium name="DOE Joint Genome Institute"/>
            <person name="Peter M."/>
            <person name="Kohler A."/>
            <person name="Ohm R.A."/>
            <person name="Kuo A."/>
            <person name="Krutzmann J."/>
            <person name="Morin E."/>
            <person name="Arend M."/>
            <person name="Barry K.W."/>
            <person name="Binder M."/>
            <person name="Choi C."/>
            <person name="Clum A."/>
            <person name="Copeland A."/>
            <person name="Grisel N."/>
            <person name="Haridas S."/>
            <person name="Kipfer T."/>
            <person name="LaButti K."/>
            <person name="Lindquist E."/>
            <person name="Lipzen A."/>
            <person name="Maire R."/>
            <person name="Meier B."/>
            <person name="Mihaltcheva S."/>
            <person name="Molinier V."/>
            <person name="Murat C."/>
            <person name="Poggeler S."/>
            <person name="Quandt C.A."/>
            <person name="Sperisen C."/>
            <person name="Tritt A."/>
            <person name="Tisserant E."/>
            <person name="Crous P.W."/>
            <person name="Henrissat B."/>
            <person name="Nehls U."/>
            <person name="Egli S."/>
            <person name="Spatafora J.W."/>
            <person name="Grigoriev I.V."/>
            <person name="Martin F.M."/>
        </authorList>
    </citation>
    <scope>NUCLEOTIDE SEQUENCE [LARGE SCALE GENOMIC DNA]</scope>
    <source>
        <strain evidence="1 2">CBS 207.34</strain>
    </source>
</reference>
<evidence type="ECO:0000313" key="1">
    <source>
        <dbReference type="EMBL" id="OCL03013.1"/>
    </source>
</evidence>
<dbReference type="Pfam" id="PF17112">
    <property type="entry name" value="Tom6"/>
    <property type="match status" value="1"/>
</dbReference>
<dbReference type="InterPro" id="IPR020266">
    <property type="entry name" value="Tom6"/>
</dbReference>
<organism evidence="1 2">
    <name type="scientific">Glonium stellatum</name>
    <dbReference type="NCBI Taxonomy" id="574774"/>
    <lineage>
        <taxon>Eukaryota</taxon>
        <taxon>Fungi</taxon>
        <taxon>Dikarya</taxon>
        <taxon>Ascomycota</taxon>
        <taxon>Pezizomycotina</taxon>
        <taxon>Dothideomycetes</taxon>
        <taxon>Pleosporomycetidae</taxon>
        <taxon>Gloniales</taxon>
        <taxon>Gloniaceae</taxon>
        <taxon>Glonium</taxon>
    </lineage>
</organism>
<dbReference type="Proteomes" id="UP000250140">
    <property type="component" value="Unassembled WGS sequence"/>
</dbReference>